<dbReference type="SUPFAM" id="SSF81321">
    <property type="entry name" value="Family A G protein-coupled receptor-like"/>
    <property type="match status" value="1"/>
</dbReference>
<proteinExistence type="inferred from homology"/>
<dbReference type="AlphaFoldDB" id="A0A3P7LZ71"/>
<evidence type="ECO:0000256" key="3">
    <source>
        <dbReference type="ARBA" id="ARBA00022692"/>
    </source>
</evidence>
<evidence type="ECO:0000256" key="2">
    <source>
        <dbReference type="ARBA" id="ARBA00009166"/>
    </source>
</evidence>
<feature type="transmembrane region" description="Helical" evidence="6">
    <location>
        <begin position="146"/>
        <end position="166"/>
    </location>
</feature>
<feature type="transmembrane region" description="Helical" evidence="6">
    <location>
        <begin position="178"/>
        <end position="199"/>
    </location>
</feature>
<gene>
    <name evidence="7" type="ORF">SVUK_LOCUS19440</name>
</gene>
<name>A0A3P7LZ71_STRVU</name>
<keyword evidence="5 6" id="KW-0472">Membrane</keyword>
<accession>A0A3P7LZ71</accession>
<evidence type="ECO:0000313" key="8">
    <source>
        <dbReference type="Proteomes" id="UP000270094"/>
    </source>
</evidence>
<reference evidence="7 8" key="1">
    <citation type="submission" date="2018-11" db="EMBL/GenBank/DDBJ databases">
        <authorList>
            <consortium name="Pathogen Informatics"/>
        </authorList>
    </citation>
    <scope>NUCLEOTIDE SEQUENCE [LARGE SCALE GENOMIC DNA]</scope>
</reference>
<evidence type="ECO:0000256" key="4">
    <source>
        <dbReference type="ARBA" id="ARBA00022989"/>
    </source>
</evidence>
<dbReference type="Pfam" id="PF10317">
    <property type="entry name" value="7TM_GPCR_Srd"/>
    <property type="match status" value="1"/>
</dbReference>
<keyword evidence="8" id="KW-1185">Reference proteome</keyword>
<dbReference type="GO" id="GO:0016020">
    <property type="term" value="C:membrane"/>
    <property type="evidence" value="ECO:0007669"/>
    <property type="project" value="UniProtKB-SubCell"/>
</dbReference>
<dbReference type="EMBL" id="UYYB01130196">
    <property type="protein sequence ID" value="VDM84442.1"/>
    <property type="molecule type" value="Genomic_DNA"/>
</dbReference>
<dbReference type="PANTHER" id="PTHR22945:SF90">
    <property type="entry name" value="G_PROTEIN_RECEP_F1_2 DOMAIN-CONTAINING PROTEIN"/>
    <property type="match status" value="1"/>
</dbReference>
<feature type="transmembrane region" description="Helical" evidence="6">
    <location>
        <begin position="12"/>
        <end position="28"/>
    </location>
</feature>
<feature type="transmembrane region" description="Helical" evidence="6">
    <location>
        <begin position="40"/>
        <end position="61"/>
    </location>
</feature>
<evidence type="ECO:0000313" key="7">
    <source>
        <dbReference type="EMBL" id="VDM84442.1"/>
    </source>
</evidence>
<comment type="subcellular location">
    <subcellularLocation>
        <location evidence="1">Membrane</location>
        <topology evidence="1">Multi-pass membrane protein</topology>
    </subcellularLocation>
</comment>
<evidence type="ECO:0000256" key="1">
    <source>
        <dbReference type="ARBA" id="ARBA00004141"/>
    </source>
</evidence>
<dbReference type="PANTHER" id="PTHR22945">
    <property type="entry name" value="SERPENTINE RECEPTOR, CLASS D DELTA"/>
    <property type="match status" value="1"/>
</dbReference>
<dbReference type="OrthoDB" id="5859769at2759"/>
<dbReference type="InterPro" id="IPR050920">
    <property type="entry name" value="Nematode_rcpt-like_delta"/>
</dbReference>
<dbReference type="Proteomes" id="UP000270094">
    <property type="component" value="Unassembled WGS sequence"/>
</dbReference>
<evidence type="ECO:0008006" key="9">
    <source>
        <dbReference type="Google" id="ProtNLM"/>
    </source>
</evidence>
<evidence type="ECO:0000256" key="5">
    <source>
        <dbReference type="ARBA" id="ARBA00023136"/>
    </source>
</evidence>
<comment type="similarity">
    <text evidence="2">Belongs to the nematode receptor-like protein srd family.</text>
</comment>
<evidence type="ECO:0000256" key="6">
    <source>
        <dbReference type="SAM" id="Phobius"/>
    </source>
</evidence>
<keyword evidence="3 6" id="KW-0812">Transmembrane</keyword>
<organism evidence="7 8">
    <name type="scientific">Strongylus vulgaris</name>
    <name type="common">Blood worm</name>
    <dbReference type="NCBI Taxonomy" id="40348"/>
    <lineage>
        <taxon>Eukaryota</taxon>
        <taxon>Metazoa</taxon>
        <taxon>Ecdysozoa</taxon>
        <taxon>Nematoda</taxon>
        <taxon>Chromadorea</taxon>
        <taxon>Rhabditida</taxon>
        <taxon>Rhabditina</taxon>
        <taxon>Rhabditomorpha</taxon>
        <taxon>Strongyloidea</taxon>
        <taxon>Strongylidae</taxon>
        <taxon>Strongylus</taxon>
    </lineage>
</organism>
<protein>
    <recommendedName>
        <fullName evidence="9">G-protein coupled receptors family 1 profile domain-containing protein</fullName>
    </recommendedName>
</protein>
<dbReference type="InterPro" id="IPR019421">
    <property type="entry name" value="7TM_GPCR_serpentine_rcpt_Srd"/>
</dbReference>
<sequence length="234" mass="27782">MTSRFCITLHCYTHSLYSLLFSFVYRYYILFHPSPRTRSIVIAIIAIYVPSFMQLMMSWFARSPEDELRKKLSQTSSYDIRREIVSGVVDIFDWKTLFVLLHHCVPVTPIYVVILLLRRRITAKLQTNITMSEKTCRMHSQLLKAITYQACLPLFFLYSLMAYLFLQFGISNHPLLEYTIYIVMNFIPSINPLISLYFVTPYRVWLTKRLLRRTRVASIITITQEQITNELERH</sequence>
<keyword evidence="4 6" id="KW-1133">Transmembrane helix</keyword>
<feature type="transmembrane region" description="Helical" evidence="6">
    <location>
        <begin position="97"/>
        <end position="117"/>
    </location>
</feature>